<dbReference type="Proteomes" id="UP000823775">
    <property type="component" value="Unassembled WGS sequence"/>
</dbReference>
<comment type="caution">
    <text evidence="1">The sequence shown here is derived from an EMBL/GenBank/DDBJ whole genome shotgun (WGS) entry which is preliminary data.</text>
</comment>
<evidence type="ECO:0000313" key="1">
    <source>
        <dbReference type="EMBL" id="MCE3051286.1"/>
    </source>
</evidence>
<evidence type="ECO:0000313" key="2">
    <source>
        <dbReference type="Proteomes" id="UP000823775"/>
    </source>
</evidence>
<reference evidence="1 2" key="1">
    <citation type="journal article" date="2021" name="BMC Genomics">
        <title>Datura genome reveals duplications of psychoactive alkaloid biosynthetic genes and high mutation rate following tissue culture.</title>
        <authorList>
            <person name="Rajewski A."/>
            <person name="Carter-House D."/>
            <person name="Stajich J."/>
            <person name="Litt A."/>
        </authorList>
    </citation>
    <scope>NUCLEOTIDE SEQUENCE [LARGE SCALE GENOMIC DNA]</scope>
    <source>
        <strain evidence="1">AR-01</strain>
    </source>
</reference>
<organism evidence="1 2">
    <name type="scientific">Datura stramonium</name>
    <name type="common">Jimsonweed</name>
    <name type="synonym">Common thornapple</name>
    <dbReference type="NCBI Taxonomy" id="4076"/>
    <lineage>
        <taxon>Eukaryota</taxon>
        <taxon>Viridiplantae</taxon>
        <taxon>Streptophyta</taxon>
        <taxon>Embryophyta</taxon>
        <taxon>Tracheophyta</taxon>
        <taxon>Spermatophyta</taxon>
        <taxon>Magnoliopsida</taxon>
        <taxon>eudicotyledons</taxon>
        <taxon>Gunneridae</taxon>
        <taxon>Pentapetalae</taxon>
        <taxon>asterids</taxon>
        <taxon>lamiids</taxon>
        <taxon>Solanales</taxon>
        <taxon>Solanaceae</taxon>
        <taxon>Solanoideae</taxon>
        <taxon>Datureae</taxon>
        <taxon>Datura</taxon>
    </lineage>
</organism>
<proteinExistence type="predicted"/>
<keyword evidence="2" id="KW-1185">Reference proteome</keyword>
<sequence length="119" mass="13079">AFYLASSASAATFLLQWIRYSDSGSRCGGPIYLSQFLLRHSDHYDGLSIAEIPPQKRVLLTSSSLQFLVELRFANSGRLDYVACHASLCAASLARRTSPFLICTGHGTSVPARCQLLYF</sequence>
<dbReference type="EMBL" id="JACEIK010008339">
    <property type="protein sequence ID" value="MCE3051286.1"/>
    <property type="molecule type" value="Genomic_DNA"/>
</dbReference>
<gene>
    <name evidence="1" type="ORF">HAX54_049331</name>
</gene>
<feature type="non-terminal residue" evidence="1">
    <location>
        <position position="1"/>
    </location>
</feature>
<name>A0ABS8WMJ1_DATST</name>
<protein>
    <submittedName>
        <fullName evidence="1">Uncharacterized protein</fullName>
    </submittedName>
</protein>
<accession>A0ABS8WMJ1</accession>